<comment type="caution">
    <text evidence="2">The sequence shown here is derived from an EMBL/GenBank/DDBJ whole genome shotgun (WGS) entry which is preliminary data.</text>
</comment>
<sequence>MVILSEIVITEKSIVTDLKVSDKKEALKILTDSLFEQGFIYDSFYESLISREENFPTGLEAFDIGIAIPHTEPKHVKQDSIAVAVLDKPVDFQDMVNKENTISVKIIFLLSLSQSTKHLNILKQIIDLLKEEGNLRKLSSMSNDQLYSYLVKELSTK</sequence>
<dbReference type="Proteomes" id="UP000288024">
    <property type="component" value="Unassembled WGS sequence"/>
</dbReference>
<feature type="domain" description="PTS EIIA type-2" evidence="1">
    <location>
        <begin position="7"/>
        <end position="153"/>
    </location>
</feature>
<keyword evidence="2" id="KW-0813">Transport</keyword>
<dbReference type="PANTHER" id="PTHR47738:SF3">
    <property type="entry name" value="PHOSPHOTRANSFERASE SYSTEM MANNITOL_FRUCTOSE-SPECIFIC IIA DOMAIN CONTAINING PROTEIN"/>
    <property type="match status" value="1"/>
</dbReference>
<reference evidence="2 3" key="1">
    <citation type="submission" date="2019-01" db="EMBL/GenBank/DDBJ databases">
        <title>Bacillus sp. M5HDSG1-1, whole genome shotgun sequence.</title>
        <authorList>
            <person name="Tuo L."/>
        </authorList>
    </citation>
    <scope>NUCLEOTIDE SEQUENCE [LARGE SCALE GENOMIC DNA]</scope>
    <source>
        <strain evidence="2 3">M5HDSG1-1</strain>
    </source>
</reference>
<dbReference type="Pfam" id="PF00359">
    <property type="entry name" value="PTS_EIIA_2"/>
    <property type="match status" value="1"/>
</dbReference>
<dbReference type="InterPro" id="IPR051541">
    <property type="entry name" value="PTS_SugarTrans_NitroReg"/>
</dbReference>
<dbReference type="Gene3D" id="3.40.930.10">
    <property type="entry name" value="Mannitol-specific EII, Chain A"/>
    <property type="match status" value="1"/>
</dbReference>
<evidence type="ECO:0000259" key="1">
    <source>
        <dbReference type="PROSITE" id="PS51094"/>
    </source>
</evidence>
<organism evidence="2 3">
    <name type="scientific">Niallia taxi</name>
    <dbReference type="NCBI Taxonomy" id="2499688"/>
    <lineage>
        <taxon>Bacteria</taxon>
        <taxon>Bacillati</taxon>
        <taxon>Bacillota</taxon>
        <taxon>Bacilli</taxon>
        <taxon>Bacillales</taxon>
        <taxon>Bacillaceae</taxon>
        <taxon>Niallia</taxon>
    </lineage>
</organism>
<dbReference type="CDD" id="cd00211">
    <property type="entry name" value="PTS_IIA_fru"/>
    <property type="match status" value="1"/>
</dbReference>
<name>A0A437K8E6_9BACI</name>
<keyword evidence="2" id="KW-0762">Sugar transport</keyword>
<keyword evidence="3" id="KW-1185">Reference proteome</keyword>
<accession>A0A437K8E6</accession>
<dbReference type="InterPro" id="IPR002178">
    <property type="entry name" value="PTS_EIIA_type-2_dom"/>
</dbReference>
<dbReference type="AlphaFoldDB" id="A0A437K8E6"/>
<dbReference type="EMBL" id="RZTZ01000007">
    <property type="protein sequence ID" value="RVT60174.1"/>
    <property type="molecule type" value="Genomic_DNA"/>
</dbReference>
<dbReference type="PANTHER" id="PTHR47738">
    <property type="entry name" value="PTS SYSTEM FRUCTOSE-LIKE EIIA COMPONENT-RELATED"/>
    <property type="match status" value="1"/>
</dbReference>
<dbReference type="SUPFAM" id="SSF55804">
    <property type="entry name" value="Phoshotransferase/anion transport protein"/>
    <property type="match status" value="1"/>
</dbReference>
<evidence type="ECO:0000313" key="3">
    <source>
        <dbReference type="Proteomes" id="UP000288024"/>
    </source>
</evidence>
<protein>
    <submittedName>
        <fullName evidence="2">PTS sugar transporter subunit IIA</fullName>
    </submittedName>
</protein>
<gene>
    <name evidence="2" type="ORF">EM808_17145</name>
</gene>
<dbReference type="InterPro" id="IPR016152">
    <property type="entry name" value="PTrfase/Anion_transptr"/>
</dbReference>
<evidence type="ECO:0000313" key="2">
    <source>
        <dbReference type="EMBL" id="RVT60174.1"/>
    </source>
</evidence>
<proteinExistence type="predicted"/>
<dbReference type="PROSITE" id="PS51094">
    <property type="entry name" value="PTS_EIIA_TYPE_2"/>
    <property type="match status" value="1"/>
</dbReference>